<protein>
    <recommendedName>
        <fullName evidence="2">DUF2423 domain-containing protein</fullName>
    </recommendedName>
</protein>
<feature type="region of interest" description="Disordered" evidence="1">
    <location>
        <begin position="34"/>
        <end position="125"/>
    </location>
</feature>
<feature type="domain" description="DUF2423" evidence="2">
    <location>
        <begin position="1"/>
        <end position="38"/>
    </location>
</feature>
<dbReference type="EMBL" id="JARPMG010000005">
    <property type="protein sequence ID" value="KAJ8100280.1"/>
    <property type="molecule type" value="Genomic_DNA"/>
</dbReference>
<dbReference type="InterPro" id="IPR019434">
    <property type="entry name" value="DUF2423"/>
</dbReference>
<dbReference type="PANTHER" id="PTHR28219:SF1">
    <property type="entry name" value="UPF0642 PROTEIN YBL028C"/>
    <property type="match status" value="1"/>
</dbReference>
<evidence type="ECO:0000259" key="2">
    <source>
        <dbReference type="Pfam" id="PF10338"/>
    </source>
</evidence>
<organism evidence="3 4">
    <name type="scientific">Lipomyces tetrasporus</name>
    <dbReference type="NCBI Taxonomy" id="54092"/>
    <lineage>
        <taxon>Eukaryota</taxon>
        <taxon>Fungi</taxon>
        <taxon>Dikarya</taxon>
        <taxon>Ascomycota</taxon>
        <taxon>Saccharomycotina</taxon>
        <taxon>Lipomycetes</taxon>
        <taxon>Lipomycetales</taxon>
        <taxon>Lipomycetaceae</taxon>
        <taxon>Lipomyces</taxon>
    </lineage>
</organism>
<gene>
    <name evidence="3" type="ORF">POJ06DRAFT_252253</name>
</gene>
<feature type="compositionally biased region" description="Low complexity" evidence="1">
    <location>
        <begin position="47"/>
        <end position="62"/>
    </location>
</feature>
<dbReference type="AlphaFoldDB" id="A0AAD7QRU7"/>
<feature type="compositionally biased region" description="Basic residues" evidence="1">
    <location>
        <begin position="96"/>
        <end position="109"/>
    </location>
</feature>
<dbReference type="GeneID" id="80882664"/>
<dbReference type="PANTHER" id="PTHR28219">
    <property type="entry name" value="UPF0642 PROTEIN YBL028C"/>
    <property type="match status" value="1"/>
</dbReference>
<accession>A0AAD7QRU7</accession>
<dbReference type="Pfam" id="PF10338">
    <property type="entry name" value="YBL028C_N"/>
    <property type="match status" value="1"/>
</dbReference>
<dbReference type="Proteomes" id="UP001217417">
    <property type="component" value="Unassembled WGS sequence"/>
</dbReference>
<keyword evidence="4" id="KW-1185">Reference proteome</keyword>
<evidence type="ECO:0000256" key="1">
    <source>
        <dbReference type="SAM" id="MobiDB-lite"/>
    </source>
</evidence>
<dbReference type="GO" id="GO:0030687">
    <property type="term" value="C:preribosome, large subunit precursor"/>
    <property type="evidence" value="ECO:0007669"/>
    <property type="project" value="TreeGrafter"/>
</dbReference>
<dbReference type="RefSeq" id="XP_056043730.1">
    <property type="nucleotide sequence ID" value="XM_056187498.1"/>
</dbReference>
<sequence length="125" mass="13314">MAKSLRAKTKVRNRGIKRAAVFEPVVLARTARLSQKLTGGTDPSQNAAAASSTSASEPASVSTEEDGAAAMDVDSAPTPKVSTSGWKGSRNEQWKQKKASKIMTKKKQGIRSLVFPAKKQKTGKK</sequence>
<evidence type="ECO:0000313" key="3">
    <source>
        <dbReference type="EMBL" id="KAJ8100280.1"/>
    </source>
</evidence>
<comment type="caution">
    <text evidence="3">The sequence shown here is derived from an EMBL/GenBank/DDBJ whole genome shotgun (WGS) entry which is preliminary data.</text>
</comment>
<feature type="compositionally biased region" description="Polar residues" evidence="1">
    <location>
        <begin position="34"/>
        <end position="46"/>
    </location>
</feature>
<proteinExistence type="predicted"/>
<evidence type="ECO:0000313" key="4">
    <source>
        <dbReference type="Proteomes" id="UP001217417"/>
    </source>
</evidence>
<reference evidence="3" key="1">
    <citation type="submission" date="2023-03" db="EMBL/GenBank/DDBJ databases">
        <title>Near-Complete genome sequence of Lipomyces tetrasporous NRRL Y-64009, an oleaginous yeast capable of growing on lignocellulosic hydrolysates.</title>
        <authorList>
            <consortium name="Lawrence Berkeley National Laboratory"/>
            <person name="Jagtap S.S."/>
            <person name="Liu J.-J."/>
            <person name="Walukiewicz H.E."/>
            <person name="Pangilinan J."/>
            <person name="Lipzen A."/>
            <person name="Ahrendt S."/>
            <person name="Koriabine M."/>
            <person name="Cobaugh K."/>
            <person name="Salamov A."/>
            <person name="Yoshinaga Y."/>
            <person name="Ng V."/>
            <person name="Daum C."/>
            <person name="Grigoriev I.V."/>
            <person name="Slininger P.J."/>
            <person name="Dien B.S."/>
            <person name="Jin Y.-S."/>
            <person name="Rao C.V."/>
        </authorList>
    </citation>
    <scope>NUCLEOTIDE SEQUENCE</scope>
    <source>
        <strain evidence="3">NRRL Y-64009</strain>
    </source>
</reference>
<name>A0AAD7QRU7_9ASCO</name>